<dbReference type="EMBL" id="BRYB01001848">
    <property type="protein sequence ID" value="GMI34946.1"/>
    <property type="molecule type" value="Genomic_DNA"/>
</dbReference>
<evidence type="ECO:0000313" key="3">
    <source>
        <dbReference type="Proteomes" id="UP001165060"/>
    </source>
</evidence>
<protein>
    <submittedName>
        <fullName evidence="2">Uncharacterized protein</fullName>
    </submittedName>
</protein>
<sequence length="58" mass="6027">PAPVAPNTHRTPGGGVLSPPDSATSESSSLATTTKTPLANQTPGKPSRRRVFSDRTNR</sequence>
<feature type="non-terminal residue" evidence="2">
    <location>
        <position position="1"/>
    </location>
</feature>
<evidence type="ECO:0000313" key="2">
    <source>
        <dbReference type="EMBL" id="GMI34946.1"/>
    </source>
</evidence>
<feature type="region of interest" description="Disordered" evidence="1">
    <location>
        <begin position="1"/>
        <end position="58"/>
    </location>
</feature>
<comment type="caution">
    <text evidence="2">The sequence shown here is derived from an EMBL/GenBank/DDBJ whole genome shotgun (WGS) entry which is preliminary data.</text>
</comment>
<keyword evidence="3" id="KW-1185">Reference proteome</keyword>
<evidence type="ECO:0000256" key="1">
    <source>
        <dbReference type="SAM" id="MobiDB-lite"/>
    </source>
</evidence>
<accession>A0ABQ6MWH7</accession>
<proteinExistence type="predicted"/>
<dbReference type="Proteomes" id="UP001165060">
    <property type="component" value="Unassembled WGS sequence"/>
</dbReference>
<reference evidence="2 3" key="1">
    <citation type="journal article" date="2023" name="Commun. Biol.">
        <title>Genome analysis of Parmales, the sister group of diatoms, reveals the evolutionary specialization of diatoms from phago-mixotrophs to photoautotrophs.</title>
        <authorList>
            <person name="Ban H."/>
            <person name="Sato S."/>
            <person name="Yoshikawa S."/>
            <person name="Yamada K."/>
            <person name="Nakamura Y."/>
            <person name="Ichinomiya M."/>
            <person name="Sato N."/>
            <person name="Blanc-Mathieu R."/>
            <person name="Endo H."/>
            <person name="Kuwata A."/>
            <person name="Ogata H."/>
        </authorList>
    </citation>
    <scope>NUCLEOTIDE SEQUENCE [LARGE SCALE GENOMIC DNA]</scope>
</reference>
<name>A0ABQ6MWH7_9STRA</name>
<gene>
    <name evidence="2" type="ORF">TeGR_g12423</name>
</gene>
<feature type="compositionally biased region" description="Low complexity" evidence="1">
    <location>
        <begin position="22"/>
        <end position="36"/>
    </location>
</feature>
<organism evidence="2 3">
    <name type="scientific">Tetraparma gracilis</name>
    <dbReference type="NCBI Taxonomy" id="2962635"/>
    <lineage>
        <taxon>Eukaryota</taxon>
        <taxon>Sar</taxon>
        <taxon>Stramenopiles</taxon>
        <taxon>Ochrophyta</taxon>
        <taxon>Bolidophyceae</taxon>
        <taxon>Parmales</taxon>
        <taxon>Triparmaceae</taxon>
        <taxon>Tetraparma</taxon>
    </lineage>
</organism>